<accession>A0A6N2X9T3</accession>
<dbReference type="RefSeq" id="WP_004324773.1">
    <property type="nucleotide sequence ID" value="NZ_CACRTD010000065.1"/>
</dbReference>
<reference evidence="1" key="1">
    <citation type="submission" date="2019-11" db="EMBL/GenBank/DDBJ databases">
        <authorList>
            <person name="Feng L."/>
        </authorList>
    </citation>
    <scope>NUCLEOTIDE SEQUENCE</scope>
    <source>
        <strain evidence="1">BovatusLFYP28</strain>
    </source>
</reference>
<organism evidence="1">
    <name type="scientific">Bacteroides ovatus</name>
    <dbReference type="NCBI Taxonomy" id="28116"/>
    <lineage>
        <taxon>Bacteria</taxon>
        <taxon>Pseudomonadati</taxon>
        <taxon>Bacteroidota</taxon>
        <taxon>Bacteroidia</taxon>
        <taxon>Bacteroidales</taxon>
        <taxon>Bacteroidaceae</taxon>
        <taxon>Bacteroides</taxon>
    </lineage>
</organism>
<sequence length="77" mass="9083">MYNQCNYIIMATNDNNIEKSYEFVIYEGDKKFKRMYQAASPEEQKTFGYDFPNDADAHDLEIVSAMEEWLRDGQPVD</sequence>
<dbReference type="EMBL" id="CACRTD010000065">
    <property type="protein sequence ID" value="VYT50991.1"/>
    <property type="molecule type" value="Genomic_DNA"/>
</dbReference>
<proteinExistence type="predicted"/>
<gene>
    <name evidence="1" type="ORF">BOLFYP28_03997</name>
</gene>
<name>A0A6N2X9T3_BACOV</name>
<protein>
    <submittedName>
        <fullName evidence="1">Uncharacterized protein</fullName>
    </submittedName>
</protein>
<dbReference type="AlphaFoldDB" id="A0A6N2X9T3"/>
<evidence type="ECO:0000313" key="1">
    <source>
        <dbReference type="EMBL" id="VYT50991.1"/>
    </source>
</evidence>